<feature type="compositionally biased region" description="Basic and acidic residues" evidence="1">
    <location>
        <begin position="1"/>
        <end position="15"/>
    </location>
</feature>
<keyword evidence="3" id="KW-1185">Reference proteome</keyword>
<evidence type="ECO:0000313" key="2">
    <source>
        <dbReference type="EMBL" id="SDT15101.1"/>
    </source>
</evidence>
<protein>
    <submittedName>
        <fullName evidence="2">Uncharacterized protein</fullName>
    </submittedName>
</protein>
<evidence type="ECO:0000256" key="1">
    <source>
        <dbReference type="SAM" id="MobiDB-lite"/>
    </source>
</evidence>
<dbReference type="Proteomes" id="UP000243904">
    <property type="component" value="Chromosome I"/>
</dbReference>
<dbReference type="AlphaFoldDB" id="A0A1H1Y0Z0"/>
<proteinExistence type="predicted"/>
<dbReference type="EMBL" id="LT629750">
    <property type="protein sequence ID" value="SDT15101.1"/>
    <property type="molecule type" value="Genomic_DNA"/>
</dbReference>
<evidence type="ECO:0000313" key="3">
    <source>
        <dbReference type="Proteomes" id="UP000243904"/>
    </source>
</evidence>
<reference evidence="3" key="1">
    <citation type="submission" date="2016-10" db="EMBL/GenBank/DDBJ databases">
        <authorList>
            <person name="Varghese N."/>
            <person name="Submissions S."/>
        </authorList>
    </citation>
    <scope>NUCLEOTIDE SEQUENCE [LARGE SCALE GENOMIC DNA]</scope>
    <source>
        <strain evidence="3">GAS369</strain>
    </source>
</reference>
<sequence>MHSREGTDYTKERDNLPGSDLRNETISFPRTQTPPNKFVLPLSLVGWRHFTTITDLEPIEFALADFAHSLRREKASAQSSCSAPTRVVHPIGRLNRSRLLLECGSVADRTRAVMKNCQHVAQSCQVTRKDAWRTFRKLRAREAQSVMRSRIDLALCQITGRRLAHGLAEHGDKGASALIAELDRHGLD</sequence>
<accession>A0A1H1Y0Z0</accession>
<name>A0A1H1Y0Z0_9BRAD</name>
<organism evidence="2 3">
    <name type="scientific">Bradyrhizobium canariense</name>
    <dbReference type="NCBI Taxonomy" id="255045"/>
    <lineage>
        <taxon>Bacteria</taxon>
        <taxon>Pseudomonadati</taxon>
        <taxon>Pseudomonadota</taxon>
        <taxon>Alphaproteobacteria</taxon>
        <taxon>Hyphomicrobiales</taxon>
        <taxon>Nitrobacteraceae</taxon>
        <taxon>Bradyrhizobium</taxon>
    </lineage>
</organism>
<feature type="region of interest" description="Disordered" evidence="1">
    <location>
        <begin position="1"/>
        <end position="32"/>
    </location>
</feature>
<gene>
    <name evidence="2" type="ORF">SAMN05444158_4582</name>
</gene>